<keyword evidence="13" id="KW-0436">Ligase</keyword>
<feature type="binding site" evidence="9">
    <location>
        <position position="77"/>
    </location>
    <ligand>
        <name>L-glutamine</name>
        <dbReference type="ChEBI" id="CHEBI:58359"/>
    </ligand>
</feature>
<dbReference type="EC" id="6.3.5.4" evidence="3"/>
<dbReference type="GO" id="GO:0004066">
    <property type="term" value="F:asparagine synthase (glutamine-hydrolyzing) activity"/>
    <property type="evidence" value="ECO:0007669"/>
    <property type="project" value="UniProtKB-EC"/>
</dbReference>
<reference evidence="13" key="1">
    <citation type="journal article" date="2022" name="Int. J. Syst. Evol. Microbiol.">
        <title>Pseudomonas aegrilactucae sp. nov. and Pseudomonas morbosilactucae sp. nov., pathogens causing bacterial rot of lettuce in Japan.</title>
        <authorList>
            <person name="Sawada H."/>
            <person name="Fujikawa T."/>
            <person name="Satou M."/>
        </authorList>
    </citation>
    <scope>NUCLEOTIDE SEQUENCE</scope>
    <source>
        <strain evidence="13">0166_1</strain>
    </source>
</reference>
<dbReference type="GO" id="GO:0006529">
    <property type="term" value="P:asparagine biosynthetic process"/>
    <property type="evidence" value="ECO:0007669"/>
    <property type="project" value="UniProtKB-KW"/>
</dbReference>
<keyword evidence="7" id="KW-0315">Glutamine amidotransferase</keyword>
<evidence type="ECO:0000256" key="11">
    <source>
        <dbReference type="SAM" id="MobiDB-lite"/>
    </source>
</evidence>
<dbReference type="NCBIfam" id="TIGR01536">
    <property type="entry name" value="asn_synth_AEB"/>
    <property type="match status" value="1"/>
</dbReference>
<evidence type="ECO:0000256" key="7">
    <source>
        <dbReference type="ARBA" id="ARBA00022962"/>
    </source>
</evidence>
<gene>
    <name evidence="13" type="primary">asnB_1</name>
    <name evidence="13" type="ORF">DSM104329_04181</name>
</gene>
<evidence type="ECO:0000256" key="4">
    <source>
        <dbReference type="ARBA" id="ARBA00022741"/>
    </source>
</evidence>
<dbReference type="InterPro" id="IPR033738">
    <property type="entry name" value="AsnB_N"/>
</dbReference>
<keyword evidence="4 9" id="KW-0547">Nucleotide-binding</keyword>
<dbReference type="Pfam" id="PF00733">
    <property type="entry name" value="Asn_synthase"/>
    <property type="match status" value="1"/>
</dbReference>
<evidence type="ECO:0000256" key="5">
    <source>
        <dbReference type="ARBA" id="ARBA00022840"/>
    </source>
</evidence>
<name>A0A9E6Y099_9ACTN</name>
<evidence type="ECO:0000256" key="8">
    <source>
        <dbReference type="ARBA" id="ARBA00048741"/>
    </source>
</evidence>
<feature type="site" description="Important for beta-aspartyl-AMP intermediate formation" evidence="10">
    <location>
        <position position="340"/>
    </location>
</feature>
<dbReference type="AlphaFoldDB" id="A0A9E6Y099"/>
<feature type="region of interest" description="Disordered" evidence="11">
    <location>
        <begin position="1"/>
        <end position="20"/>
    </location>
</feature>
<evidence type="ECO:0000259" key="12">
    <source>
        <dbReference type="PROSITE" id="PS51278"/>
    </source>
</evidence>
<dbReference type="EMBL" id="CP087164">
    <property type="protein sequence ID" value="UGS37760.1"/>
    <property type="molecule type" value="Genomic_DNA"/>
</dbReference>
<dbReference type="KEGG" id="sbae:DSM104329_04181"/>
<dbReference type="PIRSF" id="PIRSF001589">
    <property type="entry name" value="Asn_synthetase_glu-h"/>
    <property type="match status" value="1"/>
</dbReference>
<dbReference type="Proteomes" id="UP001162834">
    <property type="component" value="Chromosome"/>
</dbReference>
<dbReference type="InterPro" id="IPR017932">
    <property type="entry name" value="GATase_2_dom"/>
</dbReference>
<evidence type="ECO:0000256" key="3">
    <source>
        <dbReference type="ARBA" id="ARBA00012737"/>
    </source>
</evidence>
<evidence type="ECO:0000256" key="10">
    <source>
        <dbReference type="PIRSR" id="PIRSR001589-3"/>
    </source>
</evidence>
<comment type="pathway">
    <text evidence="1">Amino-acid biosynthesis; L-asparagine biosynthesis; L-asparagine from L-aspartate (L-Gln route): step 1/1.</text>
</comment>
<dbReference type="Gene3D" id="3.60.20.10">
    <property type="entry name" value="Glutamine Phosphoribosylpyrophosphate, subunit 1, domain 1"/>
    <property type="match status" value="1"/>
</dbReference>
<dbReference type="InterPro" id="IPR051786">
    <property type="entry name" value="ASN_synthetase/amidase"/>
</dbReference>
<dbReference type="GO" id="GO:0005829">
    <property type="term" value="C:cytosol"/>
    <property type="evidence" value="ECO:0007669"/>
    <property type="project" value="TreeGrafter"/>
</dbReference>
<dbReference type="InterPro" id="IPR001962">
    <property type="entry name" value="Asn_synthase"/>
</dbReference>
<keyword evidence="5 9" id="KW-0067">ATP-binding</keyword>
<keyword evidence="14" id="KW-1185">Reference proteome</keyword>
<sequence>MSAAQEHRGPDQRGSHFDGPVGLGIQRLAVVDTVHGDQPVANEDGSVVVVLNGEIYDYQSLRRRLRQAGHRFSTGGDTETIVHLYEDYGVDCVKHLHGMFAFALWDARRRLLLLARDRVGKKPLFYAPGDGALTFASELGALMQDHELPRRLDPVAIDRYLAFGYVPAPLSAFAGVRKLEPGRRLIAQDGRLFLDRYWQLDFGSPLDVGDEHELEERIREELRAATRRRMVADVPIGAFLSGGIDSSAVVAAMAECSSAPVRTFSIGFDHEPFDELPQARRIAQLFGTDHEEFVVRPDAIAIVPRIVRHYGEPFADSSAIPTFLLSELTSRHVTVALTGDGGDECFAGYTRFVANTLAARLDGLPAGVRRAAALLARRLPAGESAPAAVARARRLGVTLGLDPAQRYAAYVLRCDAAQRRALYDPAFLGELGSAAPAESVITRVWDQASGDDVLARMLEVDGATHLPDDLIAKVDIATMAHGLEARSPFLDADLMQLAASIPSDLKIRGREKKWILRRALRGWIPDEILDRPKQGFSVPMGDWLAGELHADVREVLLDPVTLGRGIFDEKGIRAMLGRVVAGDQRAGFRVWSLYMLETWQREFLDRAAPAPVPAAAVSSA</sequence>
<evidence type="ECO:0000256" key="9">
    <source>
        <dbReference type="PIRSR" id="PIRSR001589-2"/>
    </source>
</evidence>
<dbReference type="PANTHER" id="PTHR43284">
    <property type="entry name" value="ASPARAGINE SYNTHETASE (GLUTAMINE-HYDROLYZING)"/>
    <property type="match status" value="1"/>
</dbReference>
<feature type="binding site" evidence="9">
    <location>
        <position position="266"/>
    </location>
    <ligand>
        <name>ATP</name>
        <dbReference type="ChEBI" id="CHEBI:30616"/>
    </ligand>
</feature>
<dbReference type="InterPro" id="IPR029055">
    <property type="entry name" value="Ntn_hydrolases_N"/>
</dbReference>
<dbReference type="Gene3D" id="3.40.50.620">
    <property type="entry name" value="HUPs"/>
    <property type="match status" value="1"/>
</dbReference>
<dbReference type="PANTHER" id="PTHR43284:SF1">
    <property type="entry name" value="ASPARAGINE SYNTHETASE"/>
    <property type="match status" value="1"/>
</dbReference>
<dbReference type="SUPFAM" id="SSF52402">
    <property type="entry name" value="Adenine nucleotide alpha hydrolases-like"/>
    <property type="match status" value="1"/>
</dbReference>
<dbReference type="InterPro" id="IPR014729">
    <property type="entry name" value="Rossmann-like_a/b/a_fold"/>
</dbReference>
<dbReference type="CDD" id="cd00712">
    <property type="entry name" value="AsnB"/>
    <property type="match status" value="1"/>
</dbReference>
<dbReference type="GO" id="GO:0005524">
    <property type="term" value="F:ATP binding"/>
    <property type="evidence" value="ECO:0007669"/>
    <property type="project" value="UniProtKB-KW"/>
</dbReference>
<keyword evidence="6" id="KW-0061">Asparagine biosynthesis</keyword>
<comment type="similarity">
    <text evidence="2">Belongs to the asparagine synthetase family.</text>
</comment>
<accession>A0A9E6Y099</accession>
<evidence type="ECO:0000256" key="2">
    <source>
        <dbReference type="ARBA" id="ARBA00005752"/>
    </source>
</evidence>
<organism evidence="13 14">
    <name type="scientific">Capillimicrobium parvum</name>
    <dbReference type="NCBI Taxonomy" id="2884022"/>
    <lineage>
        <taxon>Bacteria</taxon>
        <taxon>Bacillati</taxon>
        <taxon>Actinomycetota</taxon>
        <taxon>Thermoleophilia</taxon>
        <taxon>Solirubrobacterales</taxon>
        <taxon>Capillimicrobiaceae</taxon>
        <taxon>Capillimicrobium</taxon>
    </lineage>
</organism>
<dbReference type="InterPro" id="IPR006426">
    <property type="entry name" value="Asn_synth_AEB"/>
</dbReference>
<dbReference type="PROSITE" id="PS51278">
    <property type="entry name" value="GATASE_TYPE_2"/>
    <property type="match status" value="1"/>
</dbReference>
<protein>
    <recommendedName>
        <fullName evidence="3">asparagine synthase (glutamine-hydrolyzing)</fullName>
        <ecNumber evidence="3">6.3.5.4</ecNumber>
    </recommendedName>
</protein>
<feature type="compositionally biased region" description="Basic and acidic residues" evidence="11">
    <location>
        <begin position="1"/>
        <end position="16"/>
    </location>
</feature>
<comment type="catalytic activity">
    <reaction evidence="8">
        <text>L-aspartate + L-glutamine + ATP + H2O = L-asparagine + L-glutamate + AMP + diphosphate + H(+)</text>
        <dbReference type="Rhea" id="RHEA:12228"/>
        <dbReference type="ChEBI" id="CHEBI:15377"/>
        <dbReference type="ChEBI" id="CHEBI:15378"/>
        <dbReference type="ChEBI" id="CHEBI:29985"/>
        <dbReference type="ChEBI" id="CHEBI:29991"/>
        <dbReference type="ChEBI" id="CHEBI:30616"/>
        <dbReference type="ChEBI" id="CHEBI:33019"/>
        <dbReference type="ChEBI" id="CHEBI:58048"/>
        <dbReference type="ChEBI" id="CHEBI:58359"/>
        <dbReference type="ChEBI" id="CHEBI:456215"/>
        <dbReference type="EC" id="6.3.5.4"/>
    </reaction>
</comment>
<keyword evidence="6" id="KW-0028">Amino-acid biosynthesis</keyword>
<evidence type="ECO:0000256" key="6">
    <source>
        <dbReference type="ARBA" id="ARBA00022888"/>
    </source>
</evidence>
<evidence type="ECO:0000313" key="14">
    <source>
        <dbReference type="Proteomes" id="UP001162834"/>
    </source>
</evidence>
<dbReference type="SUPFAM" id="SSF56235">
    <property type="entry name" value="N-terminal nucleophile aminohydrolases (Ntn hydrolases)"/>
    <property type="match status" value="1"/>
</dbReference>
<proteinExistence type="inferred from homology"/>
<feature type="domain" description="Glutamine amidotransferase type-2" evidence="12">
    <location>
        <begin position="1"/>
        <end position="190"/>
    </location>
</feature>
<evidence type="ECO:0000313" key="13">
    <source>
        <dbReference type="EMBL" id="UGS37760.1"/>
    </source>
</evidence>
<dbReference type="CDD" id="cd01991">
    <property type="entry name" value="Asn_synthase_B_C"/>
    <property type="match status" value="1"/>
</dbReference>
<dbReference type="Pfam" id="PF13537">
    <property type="entry name" value="GATase_7"/>
    <property type="match status" value="1"/>
</dbReference>
<evidence type="ECO:0000256" key="1">
    <source>
        <dbReference type="ARBA" id="ARBA00005187"/>
    </source>
</evidence>